<accession>A0A8T0H5D3</accession>
<dbReference type="Pfam" id="PF03931">
    <property type="entry name" value="Skp1_POZ"/>
    <property type="match status" value="1"/>
</dbReference>
<name>A0A8T0H5D3_CERPU</name>
<protein>
    <recommendedName>
        <fullName evidence="4">SKP1-like protein</fullName>
    </recommendedName>
</protein>
<dbReference type="GO" id="GO:0016567">
    <property type="term" value="P:protein ubiquitination"/>
    <property type="evidence" value="ECO:0007669"/>
    <property type="project" value="UniProtKB-UniRule"/>
</dbReference>
<dbReference type="InterPro" id="IPR036296">
    <property type="entry name" value="SKP1-like_dim_sf"/>
</dbReference>
<organism evidence="7 8">
    <name type="scientific">Ceratodon purpureus</name>
    <name type="common">Fire moss</name>
    <name type="synonym">Dicranum purpureum</name>
    <dbReference type="NCBI Taxonomy" id="3225"/>
    <lineage>
        <taxon>Eukaryota</taxon>
        <taxon>Viridiplantae</taxon>
        <taxon>Streptophyta</taxon>
        <taxon>Embryophyta</taxon>
        <taxon>Bryophyta</taxon>
        <taxon>Bryophytina</taxon>
        <taxon>Bryopsida</taxon>
        <taxon>Dicranidae</taxon>
        <taxon>Pseudoditrichales</taxon>
        <taxon>Ditrichaceae</taxon>
        <taxon>Ceratodon</taxon>
    </lineage>
</organism>
<evidence type="ECO:0000313" key="8">
    <source>
        <dbReference type="Proteomes" id="UP000822688"/>
    </source>
</evidence>
<gene>
    <name evidence="7" type="ORF">KC19_7G065700</name>
</gene>
<dbReference type="GO" id="GO:0009867">
    <property type="term" value="P:jasmonic acid mediated signaling pathway"/>
    <property type="evidence" value="ECO:0007669"/>
    <property type="project" value="UniProtKB-ARBA"/>
</dbReference>
<evidence type="ECO:0000256" key="4">
    <source>
        <dbReference type="PIRNR" id="PIRNR028729"/>
    </source>
</evidence>
<dbReference type="GO" id="GO:0006511">
    <property type="term" value="P:ubiquitin-dependent protein catabolic process"/>
    <property type="evidence" value="ECO:0007669"/>
    <property type="project" value="InterPro"/>
</dbReference>
<evidence type="ECO:0000259" key="6">
    <source>
        <dbReference type="Pfam" id="PF03931"/>
    </source>
</evidence>
<dbReference type="InterPro" id="IPR016073">
    <property type="entry name" value="Skp1_comp_POZ"/>
</dbReference>
<evidence type="ECO:0000256" key="3">
    <source>
        <dbReference type="ARBA" id="ARBA00022786"/>
    </source>
</evidence>
<dbReference type="Gene3D" id="3.30.710.10">
    <property type="entry name" value="Potassium Channel Kv1.1, Chain A"/>
    <property type="match status" value="1"/>
</dbReference>
<dbReference type="Pfam" id="PF01466">
    <property type="entry name" value="Skp1"/>
    <property type="match status" value="1"/>
</dbReference>
<dbReference type="SUPFAM" id="SSF54695">
    <property type="entry name" value="POZ domain"/>
    <property type="match status" value="1"/>
</dbReference>
<comment type="function">
    <text evidence="4">Involved in ubiquitination and subsequent proteasomal degradation of target proteins. Together with CUL1, RBX1 and a F-box protein, it forms a SCF E3 ubiquitin ligase complex. The functional specificity of this complex depends on the type of F-box protein. In the SCF complex, it serves as an adapter that links the F-box protein to CUL1.</text>
</comment>
<dbReference type="InterPro" id="IPR016897">
    <property type="entry name" value="SKP1"/>
</dbReference>
<dbReference type="Proteomes" id="UP000822688">
    <property type="component" value="Chromosome 7"/>
</dbReference>
<dbReference type="EMBL" id="CM026428">
    <property type="protein sequence ID" value="KAG0566460.1"/>
    <property type="molecule type" value="Genomic_DNA"/>
</dbReference>
<dbReference type="PIRSF" id="PIRSF028729">
    <property type="entry name" value="E3_ubiquit_lig_SCF_Skp"/>
    <property type="match status" value="1"/>
</dbReference>
<dbReference type="AlphaFoldDB" id="A0A8T0H5D3"/>
<evidence type="ECO:0000313" key="7">
    <source>
        <dbReference type="EMBL" id="KAG0566460.1"/>
    </source>
</evidence>
<comment type="pathway">
    <text evidence="1 4">Protein modification; protein ubiquitination.</text>
</comment>
<comment type="subunit">
    <text evidence="4">Part of a SCF (SKP1-cullin-F-box) protein ligase complex.</text>
</comment>
<comment type="similarity">
    <text evidence="2 4">Belongs to the SKP1 family.</text>
</comment>
<dbReference type="PANTHER" id="PTHR11165">
    <property type="entry name" value="SKP1"/>
    <property type="match status" value="1"/>
</dbReference>
<proteinExistence type="inferred from homology"/>
<dbReference type="InterPro" id="IPR011333">
    <property type="entry name" value="SKP1/BTB/POZ_sf"/>
</dbReference>
<dbReference type="FunFam" id="3.30.710.10:FF:000026">
    <property type="entry name" value="E3 ubiquitin ligase complex SCF subunit"/>
    <property type="match status" value="1"/>
</dbReference>
<dbReference type="InterPro" id="IPR001232">
    <property type="entry name" value="SKP1-like"/>
</dbReference>
<dbReference type="SMART" id="SM00512">
    <property type="entry name" value="Skp1"/>
    <property type="match status" value="1"/>
</dbReference>
<feature type="domain" description="SKP1 component dimerisation" evidence="5">
    <location>
        <begin position="105"/>
        <end position="152"/>
    </location>
</feature>
<evidence type="ECO:0000259" key="5">
    <source>
        <dbReference type="Pfam" id="PF01466"/>
    </source>
</evidence>
<reference evidence="7" key="1">
    <citation type="submission" date="2020-06" db="EMBL/GenBank/DDBJ databases">
        <title>WGS assembly of Ceratodon purpureus strain R40.</title>
        <authorList>
            <person name="Carey S.B."/>
            <person name="Jenkins J."/>
            <person name="Shu S."/>
            <person name="Lovell J.T."/>
            <person name="Sreedasyam A."/>
            <person name="Maumus F."/>
            <person name="Tiley G.P."/>
            <person name="Fernandez-Pozo N."/>
            <person name="Barry K."/>
            <person name="Chen C."/>
            <person name="Wang M."/>
            <person name="Lipzen A."/>
            <person name="Daum C."/>
            <person name="Saski C.A."/>
            <person name="Payton A.C."/>
            <person name="Mcbreen J.C."/>
            <person name="Conrad R.E."/>
            <person name="Kollar L.M."/>
            <person name="Olsson S."/>
            <person name="Huttunen S."/>
            <person name="Landis J.B."/>
            <person name="Wickett N.J."/>
            <person name="Johnson M.G."/>
            <person name="Rensing S.A."/>
            <person name="Grimwood J."/>
            <person name="Schmutz J."/>
            <person name="Mcdaniel S.F."/>
        </authorList>
    </citation>
    <scope>NUCLEOTIDE SEQUENCE</scope>
    <source>
        <strain evidence="7">R40</strain>
    </source>
</reference>
<sequence length="154" mass="17883">MEEKNWILLRTEENDIFKVEEAIAFQSLIIKNLVEDMGNDEVIPLPFVSSKILTKVIEYCEQHVPSEVAKEEPKEKLLNWNTNFVKVDRKTLLELIETANYLNIQGLLSLTCQVVADSTRGMSPEEVREYFNIENKFTSEEEEAIKNINAWAFK</sequence>
<keyword evidence="8" id="KW-1185">Reference proteome</keyword>
<dbReference type="CDD" id="cd18322">
    <property type="entry name" value="BTB_POZ_SKP1"/>
    <property type="match status" value="1"/>
</dbReference>
<dbReference type="InterPro" id="IPR016072">
    <property type="entry name" value="Skp1_comp_dimer"/>
</dbReference>
<dbReference type="SUPFAM" id="SSF81382">
    <property type="entry name" value="Skp1 dimerisation domain-like"/>
    <property type="match status" value="1"/>
</dbReference>
<comment type="caution">
    <text evidence="7">The sequence shown here is derived from an EMBL/GenBank/DDBJ whole genome shotgun (WGS) entry which is preliminary data.</text>
</comment>
<evidence type="ECO:0000256" key="1">
    <source>
        <dbReference type="ARBA" id="ARBA00004906"/>
    </source>
</evidence>
<feature type="domain" description="SKP1 component POZ" evidence="6">
    <location>
        <begin position="7"/>
        <end position="64"/>
    </location>
</feature>
<evidence type="ECO:0000256" key="2">
    <source>
        <dbReference type="ARBA" id="ARBA00009993"/>
    </source>
</evidence>
<keyword evidence="3 4" id="KW-0833">Ubl conjugation pathway</keyword>